<sequence>MPRSPASARRVSRCGPAMAGSWNTCSPTVRAIRRSRSATPSSTTSSSSSPRRYWVRRRQRTCCSACGSSTPRSRCRNRVRVIPSRPALPGRYNQHPPTGMQTDGAAYPTHEPVAGFRSRCPHPEPHAGCAGTACLAIGGKPADCGP</sequence>
<feature type="compositionally biased region" description="Low complexity" evidence="1">
    <location>
        <begin position="37"/>
        <end position="52"/>
    </location>
</feature>
<dbReference type="Proteomes" id="UP000256780">
    <property type="component" value="Chromosome CBM2587_b"/>
</dbReference>
<feature type="region of interest" description="Disordered" evidence="1">
    <location>
        <begin position="1"/>
        <end position="53"/>
    </location>
</feature>
<name>A0A375CDH0_9BURK</name>
<protein>
    <submittedName>
        <fullName evidence="2">Uncharacterized protein</fullName>
    </submittedName>
</protein>
<accession>A0A375CDH0</accession>
<reference evidence="2" key="1">
    <citation type="submission" date="2018-01" db="EMBL/GenBank/DDBJ databases">
        <authorList>
            <person name="Clerissi C."/>
        </authorList>
    </citation>
    <scope>NUCLEOTIDE SEQUENCE</scope>
    <source>
        <strain evidence="2">Cupriavidus sp. LMG 19464</strain>
    </source>
</reference>
<proteinExistence type="predicted"/>
<dbReference type="AlphaFoldDB" id="A0A375CDH0"/>
<gene>
    <name evidence="2" type="ORF">CBM2587_B90602</name>
</gene>
<evidence type="ECO:0000256" key="1">
    <source>
        <dbReference type="SAM" id="MobiDB-lite"/>
    </source>
</evidence>
<dbReference type="EMBL" id="OFSQ01000038">
    <property type="protein sequence ID" value="SOY68166.1"/>
    <property type="molecule type" value="Genomic_DNA"/>
</dbReference>
<evidence type="ECO:0000313" key="2">
    <source>
        <dbReference type="EMBL" id="SOY68166.1"/>
    </source>
</evidence>
<comment type="caution">
    <text evidence="2">The sequence shown here is derived from an EMBL/GenBank/DDBJ whole genome shotgun (WGS) entry which is preliminary data.</text>
</comment>
<feature type="region of interest" description="Disordered" evidence="1">
    <location>
        <begin position="85"/>
        <end position="109"/>
    </location>
</feature>
<organism evidence="2">
    <name type="scientific">Cupriavidus taiwanensis</name>
    <dbReference type="NCBI Taxonomy" id="164546"/>
    <lineage>
        <taxon>Bacteria</taxon>
        <taxon>Pseudomonadati</taxon>
        <taxon>Pseudomonadota</taxon>
        <taxon>Betaproteobacteria</taxon>
        <taxon>Burkholderiales</taxon>
        <taxon>Burkholderiaceae</taxon>
        <taxon>Cupriavidus</taxon>
    </lineage>
</organism>